<evidence type="ECO:0000313" key="1">
    <source>
        <dbReference type="EMBL" id="SFC44074.1"/>
    </source>
</evidence>
<proteinExistence type="predicted"/>
<reference evidence="2" key="1">
    <citation type="submission" date="2016-10" db="EMBL/GenBank/DDBJ databases">
        <authorList>
            <person name="Varghese N."/>
            <person name="Submissions S."/>
        </authorList>
    </citation>
    <scope>NUCLEOTIDE SEQUENCE [LARGE SCALE GENOMIC DNA]</scope>
    <source>
        <strain evidence="2">DSM 24499</strain>
    </source>
</reference>
<accession>A0A1I1J6B9</accession>
<dbReference type="EMBL" id="FOKV01000004">
    <property type="protein sequence ID" value="SFC44074.1"/>
    <property type="molecule type" value="Genomic_DNA"/>
</dbReference>
<evidence type="ECO:0000313" key="2">
    <source>
        <dbReference type="Proteomes" id="UP000199438"/>
    </source>
</evidence>
<protein>
    <submittedName>
        <fullName evidence="1">Uncharacterized protein</fullName>
    </submittedName>
</protein>
<dbReference type="STRING" id="1334022.SAMN04487907_104190"/>
<dbReference type="Proteomes" id="UP000199438">
    <property type="component" value="Unassembled WGS sequence"/>
</dbReference>
<organism evidence="1 2">
    <name type="scientific">Zunongwangia mangrovi</name>
    <dbReference type="NCBI Taxonomy" id="1334022"/>
    <lineage>
        <taxon>Bacteria</taxon>
        <taxon>Pseudomonadati</taxon>
        <taxon>Bacteroidota</taxon>
        <taxon>Flavobacteriia</taxon>
        <taxon>Flavobacteriales</taxon>
        <taxon>Flavobacteriaceae</taxon>
        <taxon>Zunongwangia</taxon>
    </lineage>
</organism>
<gene>
    <name evidence="1" type="ORF">SAMN04487907_104190</name>
</gene>
<dbReference type="AlphaFoldDB" id="A0A1I1J6B9"/>
<name>A0A1I1J6B9_9FLAO</name>
<keyword evidence="2" id="KW-1185">Reference proteome</keyword>
<sequence>MFFGKYFIYKRTVNWNKAGINIRLKWFKDAHFPFPKVAACTCNNKTLEIIKSNGKTYNFDLSDIHYRDRAKMIGIFQERLPNAQFHNI</sequence>